<feature type="transmembrane region" description="Helical" evidence="1">
    <location>
        <begin position="431"/>
        <end position="455"/>
    </location>
</feature>
<name>A0A9W6YAJ5_9STRA</name>
<evidence type="ECO:0000313" key="3">
    <source>
        <dbReference type="Proteomes" id="UP001165121"/>
    </source>
</evidence>
<keyword evidence="1" id="KW-0472">Membrane</keyword>
<evidence type="ECO:0000313" key="2">
    <source>
        <dbReference type="EMBL" id="GMF58438.1"/>
    </source>
</evidence>
<feature type="transmembrane region" description="Helical" evidence="1">
    <location>
        <begin position="116"/>
        <end position="139"/>
    </location>
</feature>
<feature type="transmembrane region" description="Helical" evidence="1">
    <location>
        <begin position="503"/>
        <end position="524"/>
    </location>
</feature>
<keyword evidence="1" id="KW-1133">Transmembrane helix</keyword>
<dbReference type="OrthoDB" id="121865at2759"/>
<proteinExistence type="predicted"/>
<feature type="transmembrane region" description="Helical" evidence="1">
    <location>
        <begin position="151"/>
        <end position="169"/>
    </location>
</feature>
<accession>A0A9W6YAJ5</accession>
<keyword evidence="3" id="KW-1185">Reference proteome</keyword>
<keyword evidence="1" id="KW-0812">Transmembrane</keyword>
<evidence type="ECO:0000256" key="1">
    <source>
        <dbReference type="SAM" id="Phobius"/>
    </source>
</evidence>
<feature type="transmembrane region" description="Helical" evidence="1">
    <location>
        <begin position="175"/>
        <end position="194"/>
    </location>
</feature>
<gene>
    <name evidence="2" type="ORF">Pfra01_002509500</name>
</gene>
<organism evidence="2 3">
    <name type="scientific">Phytophthora fragariaefolia</name>
    <dbReference type="NCBI Taxonomy" id="1490495"/>
    <lineage>
        <taxon>Eukaryota</taxon>
        <taxon>Sar</taxon>
        <taxon>Stramenopiles</taxon>
        <taxon>Oomycota</taxon>
        <taxon>Peronosporomycetes</taxon>
        <taxon>Peronosporales</taxon>
        <taxon>Peronosporaceae</taxon>
        <taxon>Phytophthora</taxon>
    </lineage>
</organism>
<protein>
    <submittedName>
        <fullName evidence="2">Unnamed protein product</fullName>
    </submittedName>
</protein>
<dbReference type="Proteomes" id="UP001165121">
    <property type="component" value="Unassembled WGS sequence"/>
</dbReference>
<feature type="transmembrane region" description="Helical" evidence="1">
    <location>
        <begin position="475"/>
        <end position="491"/>
    </location>
</feature>
<dbReference type="AlphaFoldDB" id="A0A9W6YAJ5"/>
<feature type="transmembrane region" description="Helical" evidence="1">
    <location>
        <begin position="530"/>
        <end position="551"/>
    </location>
</feature>
<sequence>METNGWTCRNSVAQHTTITPQQETIKVRNAHRAWQTPLHQTDNCASLLSPVFELAPLEQLPAFDTSKTIKTMLLNPGQIRRLSDFKSQWKNVIGAMMQLGNLLMLLTTFVPRQIGSVMAVLAPLLQVIGMFFVLASIRIGMLRLLFSTYDFWYFSVNNLIFGVCFTAMLRDIRVVTVFVACVIVQISIGADALVGDRHQLFHSSVINCGTHFAMFIAVFLKVVDDNGNGDSLILSNSSTGHGFSIRDTLMNTQLNMILLFGRLVYRNWVSLSEQDASKVRQINSETSYIPCRRRCVSYYCTVGLRPKTSTPTSFQESIVRAKSTSSILRISSVDSTNDGRYRSGSVVSIQALDSYRTPSRLQIPLIRGDLIQRKIGVHRVKPTQNQHHAKIQLHFVPISEDFNAYKTLLPGFGRLLHRVLEVSAVSRGRPLLLILFHALGYVGMGVLVLGALVAWVSNDHNLDNLRPGLARTQKMAFFASLLFCGVFFAAYQRQLLRRLYSSFNFIFLSTKLTMASLALCQFFSWDSRVVWVWSAWIWMQWAITLDALPPSAMRLLAFRRSKLMLSVLTFELIGLIILSLELFAFDRWIVPSRTVIDRVIMGRHIQLSTLSALISRLWTILLWDCKLIWFLLASLRRQRHRRVSIVDASATDDDEGERLLLTGRVEFFYEWASRSRSRSVNLRWSRGIQILRASQALLRRHTMSTLRPESNGTATELS</sequence>
<feature type="transmembrane region" description="Helical" evidence="1">
    <location>
        <begin position="605"/>
        <end position="632"/>
    </location>
</feature>
<feature type="transmembrane region" description="Helical" evidence="1">
    <location>
        <begin position="563"/>
        <end position="585"/>
    </location>
</feature>
<comment type="caution">
    <text evidence="2">The sequence shown here is derived from an EMBL/GenBank/DDBJ whole genome shotgun (WGS) entry which is preliminary data.</text>
</comment>
<reference evidence="2" key="1">
    <citation type="submission" date="2023-04" db="EMBL/GenBank/DDBJ databases">
        <title>Phytophthora fragariaefolia NBRC 109709.</title>
        <authorList>
            <person name="Ichikawa N."/>
            <person name="Sato H."/>
            <person name="Tonouchi N."/>
        </authorList>
    </citation>
    <scope>NUCLEOTIDE SEQUENCE</scope>
    <source>
        <strain evidence="2">NBRC 109709</strain>
    </source>
</reference>
<dbReference type="EMBL" id="BSXT01004659">
    <property type="protein sequence ID" value="GMF58438.1"/>
    <property type="molecule type" value="Genomic_DNA"/>
</dbReference>